<dbReference type="RefSeq" id="WP_352887981.1">
    <property type="nucleotide sequence ID" value="NZ_JBEPIJ010000004.1"/>
</dbReference>
<dbReference type="Pfam" id="PF03795">
    <property type="entry name" value="YCII"/>
    <property type="match status" value="1"/>
</dbReference>
<comment type="caution">
    <text evidence="3">The sequence shown here is derived from an EMBL/GenBank/DDBJ whole genome shotgun (WGS) entry which is preliminary data.</text>
</comment>
<evidence type="ECO:0000256" key="1">
    <source>
        <dbReference type="ARBA" id="ARBA00007689"/>
    </source>
</evidence>
<gene>
    <name evidence="3" type="ORF">ABSH63_05060</name>
</gene>
<reference evidence="3 4" key="1">
    <citation type="submission" date="2024-06" db="EMBL/GenBank/DDBJ databases">
        <authorList>
            <person name="Li Z."/>
            <person name="Jiang Y."/>
        </authorList>
    </citation>
    <scope>NUCLEOTIDE SEQUENCE [LARGE SCALE GENOMIC DNA]</scope>
    <source>
        <strain evidence="3 4">HSW-8</strain>
    </source>
</reference>
<dbReference type="PANTHER" id="PTHR35174">
    <property type="entry name" value="BLL7171 PROTEIN-RELATED"/>
    <property type="match status" value="1"/>
</dbReference>
<dbReference type="EMBL" id="JBEPIJ010000004">
    <property type="protein sequence ID" value="MES0873381.1"/>
    <property type="molecule type" value="Genomic_DNA"/>
</dbReference>
<dbReference type="PANTHER" id="PTHR35174:SF3">
    <property type="entry name" value="BLL7171 PROTEIN"/>
    <property type="match status" value="1"/>
</dbReference>
<dbReference type="SUPFAM" id="SSF54909">
    <property type="entry name" value="Dimeric alpha+beta barrel"/>
    <property type="match status" value="1"/>
</dbReference>
<dbReference type="InterPro" id="IPR011008">
    <property type="entry name" value="Dimeric_a/b-barrel"/>
</dbReference>
<evidence type="ECO:0000313" key="3">
    <source>
        <dbReference type="EMBL" id="MES0873381.1"/>
    </source>
</evidence>
<dbReference type="Proteomes" id="UP001465331">
    <property type="component" value="Unassembled WGS sequence"/>
</dbReference>
<sequence length="125" mass="13958">MKYLCLAYEQESKLAALSREQWASLREETLAYVEELRRGGHLITTEPLQTVRSAMTVRVRNGQLSATDGPFAETKEQLGGFFIVEARDLNEAIQLAGRWPSARIGSIEVRPIAQGLPQEGRNEAN</sequence>
<evidence type="ECO:0000259" key="2">
    <source>
        <dbReference type="Pfam" id="PF03795"/>
    </source>
</evidence>
<protein>
    <submittedName>
        <fullName evidence="3">YciI family protein</fullName>
    </submittedName>
</protein>
<keyword evidence="4" id="KW-1185">Reference proteome</keyword>
<proteinExistence type="inferred from homology"/>
<dbReference type="InterPro" id="IPR005545">
    <property type="entry name" value="YCII"/>
</dbReference>
<comment type="similarity">
    <text evidence="1">Belongs to the YciI family.</text>
</comment>
<accession>A0ABV2A826</accession>
<feature type="domain" description="YCII-related" evidence="2">
    <location>
        <begin position="1"/>
        <end position="113"/>
    </location>
</feature>
<dbReference type="Gene3D" id="3.30.70.1060">
    <property type="entry name" value="Dimeric alpha+beta barrel"/>
    <property type="match status" value="1"/>
</dbReference>
<organism evidence="3 4">
    <name type="scientific">Sinimarinibacterium thermocellulolyticum</name>
    <dbReference type="NCBI Taxonomy" id="3170016"/>
    <lineage>
        <taxon>Bacteria</taxon>
        <taxon>Pseudomonadati</taxon>
        <taxon>Pseudomonadota</taxon>
        <taxon>Gammaproteobacteria</taxon>
        <taxon>Nevskiales</taxon>
        <taxon>Nevskiaceae</taxon>
        <taxon>Sinimarinibacterium</taxon>
    </lineage>
</organism>
<name>A0ABV2A826_9GAMM</name>
<evidence type="ECO:0000313" key="4">
    <source>
        <dbReference type="Proteomes" id="UP001465331"/>
    </source>
</evidence>